<protein>
    <submittedName>
        <fullName evidence="1">YqhG family protein</fullName>
    </submittedName>
</protein>
<proteinExistence type="predicted"/>
<reference evidence="1 2" key="1">
    <citation type="submission" date="2023-06" db="EMBL/GenBank/DDBJ databases">
        <title>Sporosarcina sp. nov., isolated from Korean tranditional fermented seafood 'Jeotgal'.</title>
        <authorList>
            <person name="Yang A.I."/>
            <person name="Shin N.-R."/>
        </authorList>
    </citation>
    <scope>NUCLEOTIDE SEQUENCE [LARGE SCALE GENOMIC DNA]</scope>
    <source>
        <strain evidence="1 2">T2O-4</strain>
    </source>
</reference>
<evidence type="ECO:0000313" key="1">
    <source>
        <dbReference type="EMBL" id="WOV86762.1"/>
    </source>
</evidence>
<keyword evidence="2" id="KW-1185">Reference proteome</keyword>
<dbReference type="Proteomes" id="UP001303902">
    <property type="component" value="Chromosome"/>
</dbReference>
<dbReference type="EMBL" id="CP129118">
    <property type="protein sequence ID" value="WOV86762.1"/>
    <property type="molecule type" value="Genomic_DNA"/>
</dbReference>
<evidence type="ECO:0000313" key="2">
    <source>
        <dbReference type="Proteomes" id="UP001303902"/>
    </source>
</evidence>
<sequence length="266" mass="31207">MLPHQIHRYLSRFFNENNCQIINDQGHYLSVQLTIEMDKKIMNRPFYWQYVESTDAVPYPAQLTFITDATKLQNEVSGEIVHFGSRRLNQLFQVTRQQGAVVKMYESIHNAYEVKTILTPWLGVNFKVTYSSDQTKETLYSLGMNLMTGQMIDGFQEHLNSISLNEEMSPGTFNLPYTIKPLRALGRMELTVIDLIKQDDHSWIEEVNKRWKKDCKVLEYFYEGVENKPESYEVERQAMEEQYTPKIKIDIINGGMFYLKGVPYKV</sequence>
<dbReference type="InterPro" id="IPR024562">
    <property type="entry name" value="YqhG"/>
</dbReference>
<organism evidence="1 2">
    <name type="scientific">Sporosarcina oncorhynchi</name>
    <dbReference type="NCBI Taxonomy" id="3056444"/>
    <lineage>
        <taxon>Bacteria</taxon>
        <taxon>Bacillati</taxon>
        <taxon>Bacillota</taxon>
        <taxon>Bacilli</taxon>
        <taxon>Bacillales</taxon>
        <taxon>Caryophanaceae</taxon>
        <taxon>Sporosarcina</taxon>
    </lineage>
</organism>
<dbReference type="RefSeq" id="WP_317966253.1">
    <property type="nucleotide sequence ID" value="NZ_CP129118.1"/>
</dbReference>
<accession>A0ABZ0L3I8</accession>
<name>A0ABZ0L3I8_9BACL</name>
<gene>
    <name evidence="1" type="ORF">QWT69_12880</name>
</gene>
<dbReference type="Pfam" id="PF11079">
    <property type="entry name" value="YqhG"/>
    <property type="match status" value="1"/>
</dbReference>